<evidence type="ECO:0000256" key="1">
    <source>
        <dbReference type="SAM" id="Phobius"/>
    </source>
</evidence>
<sequence>MPLFFTVYLFVSFLLSFFFFFFKFDSAILTFHLHYDSVYGLTTFSSIQSSQLPIFPFNTLPFKKSIFPSNLSNVNVEPLAEPSTPNQNSLKLSLLTPPFPLAPTPPPLPPLLPLPFPPPCTLSSASSSIASIPDVFSLLLISFWINLCISSSKVDLIL</sequence>
<protein>
    <submittedName>
        <fullName evidence="2">Uncharacterized protein</fullName>
    </submittedName>
</protein>
<keyword evidence="1" id="KW-1133">Transmembrane helix</keyword>
<evidence type="ECO:0000313" key="2">
    <source>
        <dbReference type="EMBL" id="EDK44887.1"/>
    </source>
</evidence>
<dbReference type="HOGENOM" id="CLU_1669692_0_0_1"/>
<accession>A5E0C9</accession>
<name>A5E0C9_LODEL</name>
<organism evidence="2 3">
    <name type="scientific">Lodderomyces elongisporus (strain ATCC 11503 / CBS 2605 / JCM 1781 / NBRC 1676 / NRRL YB-4239)</name>
    <name type="common">Yeast</name>
    <name type="synonym">Saccharomyces elongisporus</name>
    <dbReference type="NCBI Taxonomy" id="379508"/>
    <lineage>
        <taxon>Eukaryota</taxon>
        <taxon>Fungi</taxon>
        <taxon>Dikarya</taxon>
        <taxon>Ascomycota</taxon>
        <taxon>Saccharomycotina</taxon>
        <taxon>Pichiomycetes</taxon>
        <taxon>Debaryomycetaceae</taxon>
        <taxon>Candida/Lodderomyces clade</taxon>
        <taxon>Lodderomyces</taxon>
    </lineage>
</organism>
<dbReference type="InParanoid" id="A5E0C9"/>
<evidence type="ECO:0000313" key="3">
    <source>
        <dbReference type="Proteomes" id="UP000001996"/>
    </source>
</evidence>
<dbReference type="VEuPathDB" id="FungiDB:LELG_03066"/>
<gene>
    <name evidence="2" type="ORF">LELG_03066</name>
</gene>
<feature type="transmembrane region" description="Helical" evidence="1">
    <location>
        <begin position="6"/>
        <end position="24"/>
    </location>
</feature>
<proteinExistence type="predicted"/>
<dbReference type="Proteomes" id="UP000001996">
    <property type="component" value="Unassembled WGS sequence"/>
</dbReference>
<reference evidence="2 3" key="1">
    <citation type="journal article" date="2009" name="Nature">
        <title>Evolution of pathogenicity and sexual reproduction in eight Candida genomes.</title>
        <authorList>
            <person name="Butler G."/>
            <person name="Rasmussen M.D."/>
            <person name="Lin M.F."/>
            <person name="Santos M.A."/>
            <person name="Sakthikumar S."/>
            <person name="Munro C.A."/>
            <person name="Rheinbay E."/>
            <person name="Grabherr M."/>
            <person name="Forche A."/>
            <person name="Reedy J.L."/>
            <person name="Agrafioti I."/>
            <person name="Arnaud M.B."/>
            <person name="Bates S."/>
            <person name="Brown A.J."/>
            <person name="Brunke S."/>
            <person name="Costanzo M.C."/>
            <person name="Fitzpatrick D.A."/>
            <person name="de Groot P.W."/>
            <person name="Harris D."/>
            <person name="Hoyer L.L."/>
            <person name="Hube B."/>
            <person name="Klis F.M."/>
            <person name="Kodira C."/>
            <person name="Lennard N."/>
            <person name="Logue M.E."/>
            <person name="Martin R."/>
            <person name="Neiman A.M."/>
            <person name="Nikolaou E."/>
            <person name="Quail M.A."/>
            <person name="Quinn J."/>
            <person name="Santos M.C."/>
            <person name="Schmitzberger F.F."/>
            <person name="Sherlock G."/>
            <person name="Shah P."/>
            <person name="Silverstein K.A."/>
            <person name="Skrzypek M.S."/>
            <person name="Soll D."/>
            <person name="Staggs R."/>
            <person name="Stansfield I."/>
            <person name="Stumpf M.P."/>
            <person name="Sudbery P.E."/>
            <person name="Srikantha T."/>
            <person name="Zeng Q."/>
            <person name="Berman J."/>
            <person name="Berriman M."/>
            <person name="Heitman J."/>
            <person name="Gow N.A."/>
            <person name="Lorenz M.C."/>
            <person name="Birren B.W."/>
            <person name="Kellis M."/>
            <person name="Cuomo C.A."/>
        </authorList>
    </citation>
    <scope>NUCLEOTIDE SEQUENCE [LARGE SCALE GENOMIC DNA]</scope>
    <source>
        <strain evidence="3">ATCC 11503 / BCRC 21390 / CBS 2605 / JCM 1781 / NBRC 1676 / NRRL YB-4239</strain>
    </source>
</reference>
<keyword evidence="3" id="KW-1185">Reference proteome</keyword>
<keyword evidence="1" id="KW-0472">Membrane</keyword>
<keyword evidence="1" id="KW-0812">Transmembrane</keyword>
<dbReference type="EMBL" id="CH981527">
    <property type="protein sequence ID" value="EDK44887.1"/>
    <property type="molecule type" value="Genomic_DNA"/>
</dbReference>
<dbReference type="AlphaFoldDB" id="A5E0C9"/>